<feature type="signal peptide" evidence="1">
    <location>
        <begin position="1"/>
        <end position="32"/>
    </location>
</feature>
<evidence type="ECO:0008006" key="4">
    <source>
        <dbReference type="Google" id="ProtNLM"/>
    </source>
</evidence>
<dbReference type="EMBL" id="CP012402">
    <property type="protein sequence ID" value="ALG72581.1"/>
    <property type="molecule type" value="Genomic_DNA"/>
</dbReference>
<name>A0AAC8ZV21_9PROT</name>
<dbReference type="AlphaFoldDB" id="A0AAC8ZV21"/>
<dbReference type="RefSeq" id="WP_045583194.1">
    <property type="nucleotide sequence ID" value="NZ_CP012402.1"/>
</dbReference>
<gene>
    <name evidence="2" type="ORF">AL072_16120</name>
</gene>
<feature type="chain" id="PRO_5042095394" description="UrcA family protein" evidence="1">
    <location>
        <begin position="33"/>
        <end position="103"/>
    </location>
</feature>
<protein>
    <recommendedName>
        <fullName evidence="4">UrcA family protein</fullName>
    </recommendedName>
</protein>
<evidence type="ECO:0000256" key="1">
    <source>
        <dbReference type="SAM" id="SignalP"/>
    </source>
</evidence>
<reference evidence="2 3" key="2">
    <citation type="journal article" date="2016" name="Genome Announc.">
        <title>Complete Genome Sequence of a Strain of Azospirillum thiophilum Isolated from a Sulfide Spring.</title>
        <authorList>
            <person name="Fomenkov A."/>
            <person name="Vincze T."/>
            <person name="Grabovich M."/>
            <person name="Anton B.P."/>
            <person name="Dubinina G."/>
            <person name="Orlova M."/>
            <person name="Belousova E."/>
            <person name="Roberts R.J."/>
        </authorList>
    </citation>
    <scope>NUCLEOTIDE SEQUENCE [LARGE SCALE GENOMIC DNA]</scope>
    <source>
        <strain evidence="2 3">BV-S</strain>
    </source>
</reference>
<proteinExistence type="predicted"/>
<dbReference type="KEGG" id="ati:AL072_16120"/>
<reference evidence="3" key="1">
    <citation type="submission" date="2015-08" db="EMBL/GenBank/DDBJ databases">
        <title>Complete Genome Sequence of Azospirillum thiophilum BV-S.</title>
        <authorList>
            <person name="Fomenkov A."/>
            <person name="Vincze T."/>
            <person name="Grabovich M."/>
            <person name="Dubinina G."/>
            <person name="Orlova M."/>
            <person name="Belousova E."/>
            <person name="Roberts R.J."/>
        </authorList>
    </citation>
    <scope>NUCLEOTIDE SEQUENCE [LARGE SCALE GENOMIC DNA]</scope>
    <source>
        <strain evidence="3">BV-S</strain>
    </source>
</reference>
<dbReference type="Proteomes" id="UP000069935">
    <property type="component" value="Chromosome 2"/>
</dbReference>
<sequence>MTQPRPTSRSPYRLAALLAALSAVCLLPAACASSSGFGIESSSSDYVRFDYEVAKADRQAMLRAAESHCQRSFRHARQIDLAYLRGTDGGELWRTVTYACTER</sequence>
<accession>A0AAC8ZV21</accession>
<evidence type="ECO:0000313" key="2">
    <source>
        <dbReference type="EMBL" id="ALG72581.1"/>
    </source>
</evidence>
<keyword evidence="3" id="KW-1185">Reference proteome</keyword>
<keyword evidence="1" id="KW-0732">Signal</keyword>
<organism evidence="2 3">
    <name type="scientific">Azospirillum thiophilum</name>
    <dbReference type="NCBI Taxonomy" id="528244"/>
    <lineage>
        <taxon>Bacteria</taxon>
        <taxon>Pseudomonadati</taxon>
        <taxon>Pseudomonadota</taxon>
        <taxon>Alphaproteobacteria</taxon>
        <taxon>Rhodospirillales</taxon>
        <taxon>Azospirillaceae</taxon>
        <taxon>Azospirillum</taxon>
    </lineage>
</organism>
<evidence type="ECO:0000313" key="3">
    <source>
        <dbReference type="Proteomes" id="UP000069935"/>
    </source>
</evidence>